<dbReference type="EMBL" id="BJXJ01000076">
    <property type="protein sequence ID" value="GEM77633.1"/>
    <property type="molecule type" value="Genomic_DNA"/>
</dbReference>
<dbReference type="InterPro" id="IPR013783">
    <property type="entry name" value="Ig-like_fold"/>
</dbReference>
<evidence type="ECO:0000313" key="2">
    <source>
        <dbReference type="Proteomes" id="UP000321922"/>
    </source>
</evidence>
<dbReference type="AlphaFoldDB" id="A0A511QJY6"/>
<sequence>MVEFTQDGDAQFTISNSDDYRQFISVAISSIKIEDGEMVKTPYSRENINTWSLTAHPARTVIDAKLSKDFKFTYQPLPSDSKEQDKMYQVSFIPTPYFTEGEPAKHRVQMAIGFAAYVIVPAQTDQPLDYDVTYNGDSIQLNNHGNSYVRAYFDACPDSVKGDARKACSKVVYAMSGRRLNVTLTEEMQKKSVIKAELSTHHLTYKDKWVLQKDKTIRSKE</sequence>
<evidence type="ECO:0008006" key="3">
    <source>
        <dbReference type="Google" id="ProtNLM"/>
    </source>
</evidence>
<gene>
    <name evidence="1" type="ORF">VSA01S_37450</name>
</gene>
<accession>A0A511QJY6</accession>
<organism evidence="1 2">
    <name type="scientific">Vibrio sagamiensis NBRC 104589</name>
    <dbReference type="NCBI Taxonomy" id="1219064"/>
    <lineage>
        <taxon>Bacteria</taxon>
        <taxon>Pseudomonadati</taxon>
        <taxon>Pseudomonadota</taxon>
        <taxon>Gammaproteobacteria</taxon>
        <taxon>Vibrionales</taxon>
        <taxon>Vibrionaceae</taxon>
        <taxon>Vibrio</taxon>
    </lineage>
</organism>
<evidence type="ECO:0000313" key="1">
    <source>
        <dbReference type="EMBL" id="GEM77633.1"/>
    </source>
</evidence>
<dbReference type="Gene3D" id="2.60.40.10">
    <property type="entry name" value="Immunoglobulins"/>
    <property type="match status" value="1"/>
</dbReference>
<reference evidence="1 2" key="1">
    <citation type="submission" date="2019-07" db="EMBL/GenBank/DDBJ databases">
        <title>Whole genome shotgun sequence of Vibrio sagamiensis NBRC 104589.</title>
        <authorList>
            <person name="Hosoyama A."/>
            <person name="Uohara A."/>
            <person name="Ohji S."/>
            <person name="Ichikawa N."/>
        </authorList>
    </citation>
    <scope>NUCLEOTIDE SEQUENCE [LARGE SCALE GENOMIC DNA]</scope>
    <source>
        <strain evidence="1 2">NBRC 104589</strain>
    </source>
</reference>
<proteinExistence type="predicted"/>
<dbReference type="Proteomes" id="UP000321922">
    <property type="component" value="Unassembled WGS sequence"/>
</dbReference>
<name>A0A511QJY6_9VIBR</name>
<keyword evidence="2" id="KW-1185">Reference proteome</keyword>
<protein>
    <recommendedName>
        <fullName evidence="3">Pili assembly chaperone N-terminal domain-containing protein</fullName>
    </recommendedName>
</protein>
<comment type="caution">
    <text evidence="1">The sequence shown here is derived from an EMBL/GenBank/DDBJ whole genome shotgun (WGS) entry which is preliminary data.</text>
</comment>